<accession>A0ACB8EBW5</accession>
<proteinExistence type="predicted"/>
<evidence type="ECO:0000313" key="1">
    <source>
        <dbReference type="EMBL" id="KAH7989851.1"/>
    </source>
</evidence>
<reference evidence="1" key="1">
    <citation type="submission" date="2021-08" db="EMBL/GenBank/DDBJ databases">
        <title>The first chromosome-level gecko genome reveals the dynamic sex chromosomes of Neotropical dwarf geckos (Sphaerodactylidae: Sphaerodactylus).</title>
        <authorList>
            <person name="Pinto B.J."/>
            <person name="Keating S.E."/>
            <person name="Gamble T."/>
        </authorList>
    </citation>
    <scope>NUCLEOTIDE SEQUENCE</scope>
    <source>
        <strain evidence="1">TG3544</strain>
    </source>
</reference>
<name>A0ACB8EBW5_9SAUR</name>
<evidence type="ECO:0000313" key="2">
    <source>
        <dbReference type="Proteomes" id="UP000827872"/>
    </source>
</evidence>
<protein>
    <submittedName>
        <fullName evidence="1">Uncharacterized protein</fullName>
    </submittedName>
</protein>
<keyword evidence="2" id="KW-1185">Reference proteome</keyword>
<sequence>MKTAEETAAPELYVTLMMAPKNSPAKAVRLQSDRVFEEIGRRIREVGGQLVKKVNAVFQWDIMCGELMVAQWTLDLKTGSGELYRGPSRQSADAVFTLSDDDFMELVLGKVKPQRAFLVGKIKVKGSIVLSHRLETILKDYIKLTSQPSVEKLAALAQIQPSE</sequence>
<gene>
    <name evidence="1" type="ORF">K3G42_015319</name>
</gene>
<dbReference type="EMBL" id="CM037627">
    <property type="protein sequence ID" value="KAH7989851.1"/>
    <property type="molecule type" value="Genomic_DNA"/>
</dbReference>
<organism evidence="1 2">
    <name type="scientific">Sphaerodactylus townsendi</name>
    <dbReference type="NCBI Taxonomy" id="933632"/>
    <lineage>
        <taxon>Eukaryota</taxon>
        <taxon>Metazoa</taxon>
        <taxon>Chordata</taxon>
        <taxon>Craniata</taxon>
        <taxon>Vertebrata</taxon>
        <taxon>Euteleostomi</taxon>
        <taxon>Lepidosauria</taxon>
        <taxon>Squamata</taxon>
        <taxon>Bifurcata</taxon>
        <taxon>Gekkota</taxon>
        <taxon>Sphaerodactylidae</taxon>
        <taxon>Sphaerodactylus</taxon>
    </lineage>
</organism>
<comment type="caution">
    <text evidence="1">The sequence shown here is derived from an EMBL/GenBank/DDBJ whole genome shotgun (WGS) entry which is preliminary data.</text>
</comment>
<dbReference type="Proteomes" id="UP000827872">
    <property type="component" value="Linkage Group LG14"/>
</dbReference>